<dbReference type="Gene3D" id="1.10.357.10">
    <property type="entry name" value="Tetracycline Repressor, domain 2"/>
    <property type="match status" value="1"/>
</dbReference>
<reference evidence="4" key="1">
    <citation type="submission" date="2023-01" db="EMBL/GenBank/DDBJ databases">
        <title>Human gut microbiome strain richness.</title>
        <authorList>
            <person name="Chen-Liaw A."/>
        </authorList>
    </citation>
    <scope>NUCLEOTIDE SEQUENCE</scope>
    <source>
        <strain evidence="4">1001217st2_G6_1001217B_191108</strain>
    </source>
</reference>
<dbReference type="PANTHER" id="PTHR43479">
    <property type="entry name" value="ACREF/ENVCD OPERON REPRESSOR-RELATED"/>
    <property type="match status" value="1"/>
</dbReference>
<evidence type="ECO:0000313" key="5">
    <source>
        <dbReference type="Proteomes" id="UP001211987"/>
    </source>
</evidence>
<dbReference type="AlphaFoldDB" id="A0AB35IPC4"/>
<evidence type="ECO:0000256" key="2">
    <source>
        <dbReference type="PROSITE-ProRule" id="PRU00335"/>
    </source>
</evidence>
<dbReference type="Proteomes" id="UP001211987">
    <property type="component" value="Unassembled WGS sequence"/>
</dbReference>
<feature type="domain" description="HTH tetR-type" evidence="3">
    <location>
        <begin position="6"/>
        <end position="66"/>
    </location>
</feature>
<feature type="DNA-binding region" description="H-T-H motif" evidence="2">
    <location>
        <begin position="29"/>
        <end position="48"/>
    </location>
</feature>
<protein>
    <submittedName>
        <fullName evidence="4">TetR/AcrR family transcriptional regulator</fullName>
    </submittedName>
</protein>
<dbReference type="InterPro" id="IPR050624">
    <property type="entry name" value="HTH-type_Tx_Regulator"/>
</dbReference>
<evidence type="ECO:0000256" key="1">
    <source>
        <dbReference type="ARBA" id="ARBA00023125"/>
    </source>
</evidence>
<dbReference type="PANTHER" id="PTHR43479:SF7">
    <property type="entry name" value="TETR-FAMILY TRANSCRIPTIONAL REGULATOR"/>
    <property type="match status" value="1"/>
</dbReference>
<comment type="caution">
    <text evidence="4">The sequence shown here is derived from an EMBL/GenBank/DDBJ whole genome shotgun (WGS) entry which is preliminary data.</text>
</comment>
<dbReference type="InterPro" id="IPR009057">
    <property type="entry name" value="Homeodomain-like_sf"/>
</dbReference>
<dbReference type="Pfam" id="PF14278">
    <property type="entry name" value="TetR_C_8"/>
    <property type="match status" value="1"/>
</dbReference>
<dbReference type="SUPFAM" id="SSF46689">
    <property type="entry name" value="Homeodomain-like"/>
    <property type="match status" value="1"/>
</dbReference>
<gene>
    <name evidence="4" type="ORF">PM738_17045</name>
</gene>
<accession>A0AB35IPC4</accession>
<keyword evidence="1 2" id="KW-0238">DNA-binding</keyword>
<dbReference type="GO" id="GO:0003677">
    <property type="term" value="F:DNA binding"/>
    <property type="evidence" value="ECO:0007669"/>
    <property type="project" value="UniProtKB-UniRule"/>
</dbReference>
<dbReference type="EMBL" id="JAQLKE010000042">
    <property type="protein sequence ID" value="MDB7085516.1"/>
    <property type="molecule type" value="Genomic_DNA"/>
</dbReference>
<proteinExistence type="predicted"/>
<evidence type="ECO:0000259" key="3">
    <source>
        <dbReference type="PROSITE" id="PS50977"/>
    </source>
</evidence>
<evidence type="ECO:0000313" key="4">
    <source>
        <dbReference type="EMBL" id="MDB7085516.1"/>
    </source>
</evidence>
<name>A0AB35IPC4_9FIRM</name>
<dbReference type="PROSITE" id="PS50977">
    <property type="entry name" value="HTH_TETR_2"/>
    <property type="match status" value="1"/>
</dbReference>
<sequence>MDLRVKRTKTSIQNAFKEMITTTDIHKITVKSLTDKAMINRKTFYLHYETIEDLIREFIDEITENYIKATDELPQGRSHEVANRLFFEYFSNQEEYVQRILCYPAYNELCNTIFDKAYLHALSDDHPYHKFSKEKQNIIQTYYRSTTLDIYRQWIKDGKKMSIDEIVELSNQLICYGVNKI</sequence>
<organism evidence="4 5">
    <name type="scientific">Thomasclavelia ramosa</name>
    <dbReference type="NCBI Taxonomy" id="1547"/>
    <lineage>
        <taxon>Bacteria</taxon>
        <taxon>Bacillati</taxon>
        <taxon>Bacillota</taxon>
        <taxon>Erysipelotrichia</taxon>
        <taxon>Erysipelotrichales</taxon>
        <taxon>Coprobacillaceae</taxon>
        <taxon>Thomasclavelia</taxon>
    </lineage>
</organism>
<dbReference type="InterPro" id="IPR039532">
    <property type="entry name" value="TetR_C_Firmicutes"/>
</dbReference>
<dbReference type="RefSeq" id="WP_272019242.1">
    <property type="nucleotide sequence ID" value="NZ_JAQLKE010000042.1"/>
</dbReference>
<dbReference type="InterPro" id="IPR001647">
    <property type="entry name" value="HTH_TetR"/>
</dbReference>